<feature type="region of interest" description="Disordered" evidence="4">
    <location>
        <begin position="514"/>
        <end position="545"/>
    </location>
</feature>
<feature type="coiled-coil region" evidence="3">
    <location>
        <begin position="316"/>
        <end position="350"/>
    </location>
</feature>
<dbReference type="GO" id="GO:0003723">
    <property type="term" value="F:RNA binding"/>
    <property type="evidence" value="ECO:0007669"/>
    <property type="project" value="UniProtKB-UniRule"/>
</dbReference>
<name>A0A6A5C6E2_NAEFO</name>
<dbReference type="InterPro" id="IPR002483">
    <property type="entry name" value="PWI_dom"/>
</dbReference>
<feature type="compositionally biased region" description="Low complexity" evidence="4">
    <location>
        <begin position="133"/>
        <end position="143"/>
    </location>
</feature>
<protein>
    <recommendedName>
        <fullName evidence="5">RRM domain-containing protein</fullName>
    </recommendedName>
</protein>
<dbReference type="EMBL" id="VFQX01000016">
    <property type="protein sequence ID" value="KAF0981055.1"/>
    <property type="molecule type" value="Genomic_DNA"/>
</dbReference>
<dbReference type="OrthoDB" id="443401at2759"/>
<feature type="compositionally biased region" description="Low complexity" evidence="4">
    <location>
        <begin position="97"/>
        <end position="113"/>
    </location>
</feature>
<dbReference type="Gene3D" id="1.20.1390.10">
    <property type="entry name" value="PWI domain"/>
    <property type="match status" value="1"/>
</dbReference>
<dbReference type="Proteomes" id="UP000444721">
    <property type="component" value="Unassembled WGS sequence"/>
</dbReference>
<dbReference type="InterPro" id="IPR045137">
    <property type="entry name" value="RBM26/27"/>
</dbReference>
<evidence type="ECO:0000313" key="7">
    <source>
        <dbReference type="Proteomes" id="UP000444721"/>
    </source>
</evidence>
<proteinExistence type="predicted"/>
<accession>A0A6A5C6E2</accession>
<reference evidence="6 7" key="1">
    <citation type="journal article" date="2019" name="Sci. Rep.">
        <title>Nanopore sequencing improves the draft genome of the human pathogenic amoeba Naegleria fowleri.</title>
        <authorList>
            <person name="Liechti N."/>
            <person name="Schurch N."/>
            <person name="Bruggmann R."/>
            <person name="Wittwer M."/>
        </authorList>
    </citation>
    <scope>NUCLEOTIDE SEQUENCE [LARGE SCALE GENOMIC DNA]</scope>
    <source>
        <strain evidence="6 7">ATCC 30894</strain>
    </source>
</reference>
<dbReference type="VEuPathDB" id="AmoebaDB:FDP41_012843"/>
<keyword evidence="7" id="KW-1185">Reference proteome</keyword>
<feature type="region of interest" description="Disordered" evidence="4">
    <location>
        <begin position="79"/>
        <end position="229"/>
    </location>
</feature>
<dbReference type="RefSeq" id="XP_044565768.1">
    <property type="nucleotide sequence ID" value="XM_044703407.1"/>
</dbReference>
<dbReference type="InterPro" id="IPR012677">
    <property type="entry name" value="Nucleotide-bd_a/b_plait_sf"/>
</dbReference>
<evidence type="ECO:0000259" key="5">
    <source>
        <dbReference type="PROSITE" id="PS50102"/>
    </source>
</evidence>
<evidence type="ECO:0000256" key="4">
    <source>
        <dbReference type="SAM" id="MobiDB-lite"/>
    </source>
</evidence>
<dbReference type="PROSITE" id="PS50102">
    <property type="entry name" value="RRM"/>
    <property type="match status" value="1"/>
</dbReference>
<feature type="compositionally biased region" description="Basic and acidic residues" evidence="4">
    <location>
        <begin position="114"/>
        <end position="130"/>
    </location>
</feature>
<sequence>MPLFDPVDEPKVKSWLVGILKELCPADPELLADYVIALIRDVSDYSTVSATLKEQLSEFLQDSVDNFVERFITYLKSHQQKATQKPQQPIAKPITTPQQQPSSAVPSPTTTTTNEKKRVKEEEETRDTKKVKTSLTTSSTPSKDTSKSRAESSDSKSKYSREIKDYDTERRRDDKRKDSRDNRDNRKDSRDSRDSRDSYDKRETRTTNNRESKYSKDGKNQDKQSSDKEFKKKITGDVIKDSYGNDIVVLNKDILTDPSSARLPSVNTIMLTDVPFELNRLHKLTAAEMKLEHGSSEKEENPELKTEVLKQTSEVTKKAEEVLSKQLEMYKDLEKKLEKAEGDQKKQLAEIMKQLSKTIEETLVHQKNILGKAQEIGKTKLEQKLEFFKRKKEELKDQSLDEGLKQITEASPSLASSSAGREAPTLRGRGAALVAGRSLVKDNKSTTLYVTNIPESKRNLDDIRSHFSRFGHVENLEVLNDGACLVKYRFRSEGIKASKEGSVLDGNTLEFKWKEEPKPNSASNATTSEAASTSSTTATATTTTQ</sequence>
<dbReference type="SUPFAM" id="SSF54928">
    <property type="entry name" value="RNA-binding domain, RBD"/>
    <property type="match status" value="1"/>
</dbReference>
<feature type="domain" description="RRM" evidence="5">
    <location>
        <begin position="446"/>
        <end position="516"/>
    </location>
</feature>
<dbReference type="OMA" id="PSAKCAF"/>
<dbReference type="SMART" id="SM00360">
    <property type="entry name" value="RRM"/>
    <property type="match status" value="1"/>
</dbReference>
<feature type="compositionally biased region" description="Basic and acidic residues" evidence="4">
    <location>
        <begin position="144"/>
        <end position="229"/>
    </location>
</feature>
<dbReference type="Gene3D" id="3.30.70.330">
    <property type="match status" value="1"/>
</dbReference>
<feature type="compositionally biased region" description="Low complexity" evidence="4">
    <location>
        <begin position="521"/>
        <end position="545"/>
    </location>
</feature>
<dbReference type="GO" id="GO:0005634">
    <property type="term" value="C:nucleus"/>
    <property type="evidence" value="ECO:0007669"/>
    <property type="project" value="TreeGrafter"/>
</dbReference>
<dbReference type="PANTHER" id="PTHR14398">
    <property type="entry name" value="RNA RECOGNITION RRM/RNP DOMAIN"/>
    <property type="match status" value="1"/>
</dbReference>
<dbReference type="VEuPathDB" id="AmoebaDB:NF0051940"/>
<dbReference type="InterPro" id="IPR035979">
    <property type="entry name" value="RBD_domain_sf"/>
</dbReference>
<keyword evidence="3" id="KW-0175">Coiled coil</keyword>
<evidence type="ECO:0000256" key="3">
    <source>
        <dbReference type="SAM" id="Coils"/>
    </source>
</evidence>
<evidence type="ECO:0000256" key="2">
    <source>
        <dbReference type="PROSITE-ProRule" id="PRU00176"/>
    </source>
</evidence>
<dbReference type="GeneID" id="68120058"/>
<evidence type="ECO:0000256" key="1">
    <source>
        <dbReference type="ARBA" id="ARBA00022884"/>
    </source>
</evidence>
<dbReference type="Pfam" id="PF01480">
    <property type="entry name" value="PWI"/>
    <property type="match status" value="1"/>
</dbReference>
<dbReference type="InterPro" id="IPR000504">
    <property type="entry name" value="RRM_dom"/>
</dbReference>
<comment type="caution">
    <text evidence="6">The sequence shown here is derived from an EMBL/GenBank/DDBJ whole genome shotgun (WGS) entry which is preliminary data.</text>
</comment>
<evidence type="ECO:0000313" key="6">
    <source>
        <dbReference type="EMBL" id="KAF0981055.1"/>
    </source>
</evidence>
<dbReference type="PANTHER" id="PTHR14398:SF0">
    <property type="entry name" value="ZINC FINGER PROTEIN SWM"/>
    <property type="match status" value="1"/>
</dbReference>
<gene>
    <name evidence="6" type="ORF">FDP41_012843</name>
</gene>
<dbReference type="AlphaFoldDB" id="A0A6A5C6E2"/>
<dbReference type="VEuPathDB" id="AmoebaDB:NfTy_079920"/>
<keyword evidence="1 2" id="KW-0694">RNA-binding</keyword>
<organism evidence="6 7">
    <name type="scientific">Naegleria fowleri</name>
    <name type="common">Brain eating amoeba</name>
    <dbReference type="NCBI Taxonomy" id="5763"/>
    <lineage>
        <taxon>Eukaryota</taxon>
        <taxon>Discoba</taxon>
        <taxon>Heterolobosea</taxon>
        <taxon>Tetramitia</taxon>
        <taxon>Eutetramitia</taxon>
        <taxon>Vahlkampfiidae</taxon>
        <taxon>Naegleria</taxon>
    </lineage>
</organism>